<dbReference type="AlphaFoldDB" id="A0AA42DPM2"/>
<evidence type="ECO:0000256" key="1">
    <source>
        <dbReference type="SAM" id="Phobius"/>
    </source>
</evidence>
<evidence type="ECO:0000313" key="3">
    <source>
        <dbReference type="Proteomes" id="UP001169242"/>
    </source>
</evidence>
<organism evidence="2 3">
    <name type="scientific">Holtiella tumoricola</name>
    <dbReference type="NCBI Taxonomy" id="3018743"/>
    <lineage>
        <taxon>Bacteria</taxon>
        <taxon>Bacillati</taxon>
        <taxon>Bacillota</taxon>
        <taxon>Clostridia</taxon>
        <taxon>Lachnospirales</taxon>
        <taxon>Cellulosilyticaceae</taxon>
        <taxon>Holtiella</taxon>
    </lineage>
</organism>
<protein>
    <submittedName>
        <fullName evidence="2">Uncharacterized protein</fullName>
    </submittedName>
</protein>
<feature type="transmembrane region" description="Helical" evidence="1">
    <location>
        <begin position="118"/>
        <end position="138"/>
    </location>
</feature>
<proteinExistence type="predicted"/>
<sequence length="174" mass="20213">MKRFLNLVFIGGIIISSVAFADMEKNFYIYVMAMYLSSMSAILLCIMNKQDGKELIKDELFRATESVITSIAPVILLGQDILTEQIIEPAIINMLIILSIYSIYWVSKKAFWKLFERVGIWAILTYYIVPFSISTILVMLRWNILIIVGIGTMIWGNMVFNVWNKEKWTNKFFK</sequence>
<comment type="caution">
    <text evidence="2">The sequence shown here is derived from an EMBL/GenBank/DDBJ whole genome shotgun (WGS) entry which is preliminary data.</text>
</comment>
<feature type="transmembrane region" description="Helical" evidence="1">
    <location>
        <begin position="27"/>
        <end position="48"/>
    </location>
</feature>
<name>A0AA42DPM2_9FIRM</name>
<keyword evidence="1" id="KW-0472">Membrane</keyword>
<keyword evidence="3" id="KW-1185">Reference proteome</keyword>
<feature type="transmembrane region" description="Helical" evidence="1">
    <location>
        <begin position="144"/>
        <end position="164"/>
    </location>
</feature>
<feature type="transmembrane region" description="Helical" evidence="1">
    <location>
        <begin position="90"/>
        <end position="106"/>
    </location>
</feature>
<reference evidence="2" key="1">
    <citation type="journal article" date="2023" name="Int. J. Syst. Evol. Microbiol.">
        <title>&lt;i&gt;Holtiella tumoricola&lt;/i&gt; gen. nov. sp. nov., isolated from a human clinical sample.</title>
        <authorList>
            <person name="Allen-Vercoe E."/>
            <person name="Daigneault M.C."/>
            <person name="Vancuren S.J."/>
            <person name="Cochrane K."/>
            <person name="O'Neal L.L."/>
            <person name="Sankaranarayanan K."/>
            <person name="Lawson P.A."/>
        </authorList>
    </citation>
    <scope>NUCLEOTIDE SEQUENCE</scope>
    <source>
        <strain evidence="2">CC70A</strain>
    </source>
</reference>
<feature type="transmembrane region" description="Helical" evidence="1">
    <location>
        <begin position="5"/>
        <end position="21"/>
    </location>
</feature>
<gene>
    <name evidence="2" type="ORF">PBV87_15490</name>
</gene>
<feature type="transmembrane region" description="Helical" evidence="1">
    <location>
        <begin position="60"/>
        <end position="78"/>
    </location>
</feature>
<keyword evidence="1" id="KW-1133">Transmembrane helix</keyword>
<dbReference type="RefSeq" id="WP_271012860.1">
    <property type="nucleotide sequence ID" value="NZ_JAQIFT010000057.1"/>
</dbReference>
<keyword evidence="1" id="KW-0812">Transmembrane</keyword>
<dbReference type="Proteomes" id="UP001169242">
    <property type="component" value="Unassembled WGS sequence"/>
</dbReference>
<dbReference type="EMBL" id="JAQIFT010000057">
    <property type="protein sequence ID" value="MDA3732879.1"/>
    <property type="molecule type" value="Genomic_DNA"/>
</dbReference>
<evidence type="ECO:0000313" key="2">
    <source>
        <dbReference type="EMBL" id="MDA3732879.1"/>
    </source>
</evidence>
<accession>A0AA42DPM2</accession>